<keyword evidence="1" id="KW-0723">Serine/threonine-protein kinase</keyword>
<evidence type="ECO:0000256" key="1">
    <source>
        <dbReference type="ARBA" id="ARBA00022527"/>
    </source>
</evidence>
<dbReference type="GO" id="GO:0005524">
    <property type="term" value="F:ATP binding"/>
    <property type="evidence" value="ECO:0007669"/>
    <property type="project" value="UniProtKB-KW"/>
</dbReference>
<dbReference type="Gene3D" id="3.30.200.20">
    <property type="entry name" value="Phosphorylase Kinase, domain 1"/>
    <property type="match status" value="2"/>
</dbReference>
<keyword evidence="4" id="KW-0418">Kinase</keyword>
<sequence length="733" mass="79321">MAAQPSLHELENQLDAAFQRIQDVYGYASAVQALGRLLSAVPPAASSPKADVPKAKAVPAPIQVPKPKLPVQEEQTPDSLDVSPSPSPRVDLDDKRPFKVGSLGGLSGSLKWKKAIEVATKVTDPWAGRNLHLLPMEHVMRYRYNSRTRQWVTDDVLVKVESRPFAAGAMRECFAMKKLSTFTTNVYHDWKKAQNCVAKRYKKPVERGMYFTDVLVQMDAKLMGEEYNATQPPKQVDIMQASIVECSDRPGTPLYALEQLMEGDYVKYNSNSGFVMSDDLLRHTPQAFSHFTWVWSKGQRICVDIQGVGDLYTDPQIHTLDGEGYGEGNLGARGMALFFRTHECNALCARLHLKPFDRCATDVHVQGYTSASASSVASGTFSRTQLRQTSLLSRLAQLRLGARKPADPATRQALLDKLKDVPAEEGPEAVVHLEVARVYAEVVLLPETRPAEDPEESLKGALFHLYFAASLGSVVALAIVARMHSGVEPEGTAWAHLTKTALKKGELVVHPEVALRAATLAAERGVAGAAAAVAHAYEGCQGLGDGILEEAQPSVAVKWWRTALDSFAKLEEVRAEEARELEGGGADSLQSCPSFADSNVAGTMDEEQALSPSVQRVSPARHMSSNITDVSGEMLGGVVTATLPPLLTGPSKKWVRRQRFTAEDEAAGLAGGAPTRYEALASLGKLLLEGGEGLEPDLEGAAEALNEAAELATEAGKGKLAQRYYELAAQAEC</sequence>
<evidence type="ECO:0000256" key="3">
    <source>
        <dbReference type="ARBA" id="ARBA00022741"/>
    </source>
</evidence>
<dbReference type="InterPro" id="IPR004166">
    <property type="entry name" value="a-kinase_dom"/>
</dbReference>
<dbReference type="CDD" id="cd16967">
    <property type="entry name" value="Alpha_kinase_eEF2K"/>
    <property type="match status" value="1"/>
</dbReference>
<dbReference type="InterPro" id="IPR047588">
    <property type="entry name" value="eEF2K_a_kinase_dom"/>
</dbReference>
<keyword evidence="5" id="KW-0067">ATP-binding</keyword>
<protein>
    <recommendedName>
        <fullName evidence="7">Alpha-type protein kinase domain-containing protein</fullName>
    </recommendedName>
</protein>
<dbReference type="GO" id="GO:1903013">
    <property type="term" value="P:response to differentiation-inducing factor 1"/>
    <property type="evidence" value="ECO:0007669"/>
    <property type="project" value="TreeGrafter"/>
</dbReference>
<feature type="region of interest" description="Disordered" evidence="6">
    <location>
        <begin position="43"/>
        <end position="94"/>
    </location>
</feature>
<proteinExistence type="predicted"/>
<evidence type="ECO:0000256" key="4">
    <source>
        <dbReference type="ARBA" id="ARBA00022777"/>
    </source>
</evidence>
<accession>A0A7S0R3P1</accession>
<dbReference type="GO" id="GO:0031037">
    <property type="term" value="P:myosin II filament disassembly"/>
    <property type="evidence" value="ECO:0007669"/>
    <property type="project" value="TreeGrafter"/>
</dbReference>
<evidence type="ECO:0000256" key="2">
    <source>
        <dbReference type="ARBA" id="ARBA00022679"/>
    </source>
</evidence>
<dbReference type="SMART" id="SM00811">
    <property type="entry name" value="Alpha_kinase"/>
    <property type="match status" value="1"/>
</dbReference>
<evidence type="ECO:0000256" key="6">
    <source>
        <dbReference type="SAM" id="MobiDB-lite"/>
    </source>
</evidence>
<dbReference type="PROSITE" id="PS51158">
    <property type="entry name" value="ALPHA_KINASE"/>
    <property type="match status" value="1"/>
</dbReference>
<feature type="compositionally biased region" description="Low complexity" evidence="6">
    <location>
        <begin position="43"/>
        <end position="61"/>
    </location>
</feature>
<evidence type="ECO:0000313" key="8">
    <source>
        <dbReference type="EMBL" id="CAD8666099.1"/>
    </source>
</evidence>
<dbReference type="InterPro" id="IPR011009">
    <property type="entry name" value="Kinase-like_dom_sf"/>
</dbReference>
<keyword evidence="3" id="KW-0547">Nucleotide-binding</keyword>
<dbReference type="Pfam" id="PF02816">
    <property type="entry name" value="Alpha_kinase"/>
    <property type="match status" value="1"/>
</dbReference>
<evidence type="ECO:0000259" key="7">
    <source>
        <dbReference type="PROSITE" id="PS51158"/>
    </source>
</evidence>
<reference evidence="8" key="1">
    <citation type="submission" date="2021-01" db="EMBL/GenBank/DDBJ databases">
        <authorList>
            <person name="Corre E."/>
            <person name="Pelletier E."/>
            <person name="Niang G."/>
            <person name="Scheremetjew M."/>
            <person name="Finn R."/>
            <person name="Kale V."/>
            <person name="Holt S."/>
            <person name="Cochrane G."/>
            <person name="Meng A."/>
            <person name="Brown T."/>
            <person name="Cohen L."/>
        </authorList>
    </citation>
    <scope>NUCLEOTIDE SEQUENCE</scope>
    <source>
        <strain evidence="8">SAG 11-49</strain>
    </source>
</reference>
<dbReference type="GO" id="GO:0004686">
    <property type="term" value="F:elongation factor-2 kinase activity"/>
    <property type="evidence" value="ECO:0007669"/>
    <property type="project" value="InterPro"/>
</dbReference>
<dbReference type="EMBL" id="HBFB01003384">
    <property type="protein sequence ID" value="CAD8666099.1"/>
    <property type="molecule type" value="Transcribed_RNA"/>
</dbReference>
<dbReference type="Gene3D" id="3.20.200.10">
    <property type="entry name" value="MHCK/EF2 kinase"/>
    <property type="match status" value="1"/>
</dbReference>
<gene>
    <name evidence="8" type="ORF">CLEI1391_LOCUS1765</name>
</gene>
<dbReference type="InterPro" id="IPR051852">
    <property type="entry name" value="Alpha-type_PK"/>
</dbReference>
<feature type="domain" description="Alpha-type protein kinase" evidence="7">
    <location>
        <begin position="143"/>
        <end position="356"/>
    </location>
</feature>
<dbReference type="PANTHER" id="PTHR45992:SF2">
    <property type="entry name" value="EUKARYOTIC ELONGATION FACTOR 2 KINASE"/>
    <property type="match status" value="1"/>
</dbReference>
<organism evidence="8">
    <name type="scientific">Chlamydomonas leiostraca</name>
    <dbReference type="NCBI Taxonomy" id="1034604"/>
    <lineage>
        <taxon>Eukaryota</taxon>
        <taxon>Viridiplantae</taxon>
        <taxon>Chlorophyta</taxon>
        <taxon>core chlorophytes</taxon>
        <taxon>Chlorophyceae</taxon>
        <taxon>CS clade</taxon>
        <taxon>Chlamydomonadales</taxon>
        <taxon>Chlamydomonadaceae</taxon>
        <taxon>Chlamydomonas</taxon>
    </lineage>
</organism>
<dbReference type="PANTHER" id="PTHR45992">
    <property type="entry name" value="EUKARYOTIC ELONGATION FACTOR 2 KINASE-RELATED"/>
    <property type="match status" value="1"/>
</dbReference>
<name>A0A7S0R3P1_9CHLO</name>
<evidence type="ECO:0000256" key="5">
    <source>
        <dbReference type="ARBA" id="ARBA00022840"/>
    </source>
</evidence>
<dbReference type="AlphaFoldDB" id="A0A7S0R3P1"/>
<keyword evidence="2" id="KW-0808">Transferase</keyword>
<dbReference type="SUPFAM" id="SSF56112">
    <property type="entry name" value="Protein kinase-like (PK-like)"/>
    <property type="match status" value="1"/>
</dbReference>